<evidence type="ECO:0000256" key="6">
    <source>
        <dbReference type="SAM" id="SignalP"/>
    </source>
</evidence>
<keyword evidence="8" id="KW-1185">Reference proteome</keyword>
<accession>A0A3N2B958</accession>
<dbReference type="EMBL" id="RKHK01000001">
    <property type="protein sequence ID" value="ROR71806.1"/>
    <property type="molecule type" value="Genomic_DNA"/>
</dbReference>
<evidence type="ECO:0000313" key="8">
    <source>
        <dbReference type="Proteomes" id="UP000280668"/>
    </source>
</evidence>
<evidence type="ECO:0000256" key="2">
    <source>
        <dbReference type="ARBA" id="ARBA00008520"/>
    </source>
</evidence>
<evidence type="ECO:0000313" key="7">
    <source>
        <dbReference type="EMBL" id="ROR71806.1"/>
    </source>
</evidence>
<dbReference type="AlphaFoldDB" id="A0A3N2B958"/>
<comment type="caution">
    <text evidence="7">The sequence shown here is derived from an EMBL/GenBank/DDBJ whole genome shotgun (WGS) entry which is preliminary data.</text>
</comment>
<evidence type="ECO:0000256" key="1">
    <source>
        <dbReference type="ARBA" id="ARBA00004196"/>
    </source>
</evidence>
<dbReference type="InterPro" id="IPR006059">
    <property type="entry name" value="SBP"/>
</dbReference>
<feature type="signal peptide" evidence="6">
    <location>
        <begin position="1"/>
        <end position="19"/>
    </location>
</feature>
<evidence type="ECO:0000256" key="5">
    <source>
        <dbReference type="SAM" id="MobiDB-lite"/>
    </source>
</evidence>
<protein>
    <submittedName>
        <fullName evidence="7">Carbohydrate ABC transporter substrate-binding protein (CUT1 family)</fullName>
    </submittedName>
</protein>
<dbReference type="Proteomes" id="UP000280668">
    <property type="component" value="Unassembled WGS sequence"/>
</dbReference>
<keyword evidence="3" id="KW-0813">Transport</keyword>
<organism evidence="7 8">
    <name type="scientific">Bogoriella caseilytica</name>
    <dbReference type="NCBI Taxonomy" id="56055"/>
    <lineage>
        <taxon>Bacteria</taxon>
        <taxon>Bacillati</taxon>
        <taxon>Actinomycetota</taxon>
        <taxon>Actinomycetes</taxon>
        <taxon>Micrococcales</taxon>
        <taxon>Bogoriellaceae</taxon>
        <taxon>Bogoriella</taxon>
    </lineage>
</organism>
<dbReference type="RefSeq" id="WP_245990707.1">
    <property type="nucleotide sequence ID" value="NZ_RKHK01000001.1"/>
</dbReference>
<dbReference type="PROSITE" id="PS51257">
    <property type="entry name" value="PROKAR_LIPOPROTEIN"/>
    <property type="match status" value="1"/>
</dbReference>
<dbReference type="CDD" id="cd13585">
    <property type="entry name" value="PBP2_TMBP_like"/>
    <property type="match status" value="1"/>
</dbReference>
<keyword evidence="4 6" id="KW-0732">Signal</keyword>
<dbReference type="Pfam" id="PF13416">
    <property type="entry name" value="SBP_bac_8"/>
    <property type="match status" value="1"/>
</dbReference>
<dbReference type="GO" id="GO:0030313">
    <property type="term" value="C:cell envelope"/>
    <property type="evidence" value="ECO:0007669"/>
    <property type="project" value="UniProtKB-SubCell"/>
</dbReference>
<gene>
    <name evidence="7" type="ORF">EDD31_0144</name>
</gene>
<name>A0A3N2B958_9MICO</name>
<evidence type="ECO:0000256" key="3">
    <source>
        <dbReference type="ARBA" id="ARBA00022448"/>
    </source>
</evidence>
<dbReference type="InterPro" id="IPR050490">
    <property type="entry name" value="Bact_solute-bd_prot1"/>
</dbReference>
<sequence length="429" mass="45783">MKRMTYAPALAALTGAALALTACGNGNGDGGDPGDGNDGSNDGASSTTVDFHMWAGGDDEVDALREQVAIAEEETGLEVNMRTAPWGDYFTQLTSRLSSGDVACVTGMNGQRLGDYADAFLPLGEEELATAGIDPDDFTEGALDIMSHEGVLYGLPYDVATMLVYYNKDMLDEAGVPEPEAGWSFEDFESAIAGATTDAHRGFGVGMGEFQWMTLPIARSGVQPVTEDLELNLTDPAFVEASEWYFGLVDQGYADVPASASDTGWGEQEYQNGNVALAVDGTWNAVQYLGNDAGFRAGMVEVPRQDGERLGLVLGSGYGVSADCEDPESALQLLGALVGEGAQDHIASSGRSYPARSSSQPLYFEALDEDIRDEVQDAFEVAFSDLEGQLSTNDWTQVNEALQPNLVSVYSGRMTTEELFDQVQQRFGE</sequence>
<feature type="region of interest" description="Disordered" evidence="5">
    <location>
        <begin position="29"/>
        <end position="50"/>
    </location>
</feature>
<proteinExistence type="inferred from homology"/>
<dbReference type="PANTHER" id="PTHR43649">
    <property type="entry name" value="ARABINOSE-BINDING PROTEIN-RELATED"/>
    <property type="match status" value="1"/>
</dbReference>
<evidence type="ECO:0000256" key="4">
    <source>
        <dbReference type="ARBA" id="ARBA00022729"/>
    </source>
</evidence>
<reference evidence="7 8" key="1">
    <citation type="submission" date="2018-11" db="EMBL/GenBank/DDBJ databases">
        <title>Sequencing the genomes of 1000 actinobacteria strains.</title>
        <authorList>
            <person name="Klenk H.-P."/>
        </authorList>
    </citation>
    <scope>NUCLEOTIDE SEQUENCE [LARGE SCALE GENOMIC DNA]</scope>
    <source>
        <strain evidence="7 8">DSM 11294</strain>
    </source>
</reference>
<feature type="chain" id="PRO_5038354849" evidence="6">
    <location>
        <begin position="20"/>
        <end position="429"/>
    </location>
</feature>
<dbReference type="SUPFAM" id="SSF53850">
    <property type="entry name" value="Periplasmic binding protein-like II"/>
    <property type="match status" value="1"/>
</dbReference>
<comment type="similarity">
    <text evidence="2">Belongs to the bacterial solute-binding protein 1 family.</text>
</comment>
<dbReference type="PANTHER" id="PTHR43649:SF31">
    <property type="entry name" value="SN-GLYCEROL-3-PHOSPHATE-BINDING PERIPLASMIC PROTEIN UGPB"/>
    <property type="match status" value="1"/>
</dbReference>
<dbReference type="Gene3D" id="3.40.190.10">
    <property type="entry name" value="Periplasmic binding protein-like II"/>
    <property type="match status" value="1"/>
</dbReference>
<comment type="subcellular location">
    <subcellularLocation>
        <location evidence="1">Cell envelope</location>
    </subcellularLocation>
</comment>